<evidence type="ECO:0000313" key="4">
    <source>
        <dbReference type="Proteomes" id="UP000663879"/>
    </source>
</evidence>
<dbReference type="AlphaFoldDB" id="A0A813M3I8"/>
<sequence>MDLSATDTSLVKLLDYSPDGQDYPKVLTINESENKRKKFLVVKTNNDIKSSQKSLTPEWDFGDSTSAKSENLSQNDKIASLEEDDVFIDEIIKDFNANYRGSEGQDTITSLSNNIYSKQWAKIRRKASSKTPNSLLNDDQMRISESENSTNSQQSNISSLKSFFKSQESLFSKKSAAKLAGSISNLVKDDQQKESPSLKSIHNLISNLNTQTSISSQNINKLKRVAPESVEAEKPKESSNNNLSRSDQVFEVIQNVISNNEEVNKELIDKFLSTYRILELNFQRKKNKTKHFCLLAELAVFLLIILMTILFTLTVVDLIQKVKNKNEILYFNGSNATNVANFSTSSSKKILKYIFK</sequence>
<protein>
    <submittedName>
        <fullName evidence="3">Uncharacterized protein</fullName>
    </submittedName>
</protein>
<feature type="compositionally biased region" description="Polar residues" evidence="1">
    <location>
        <begin position="63"/>
        <end position="72"/>
    </location>
</feature>
<keyword evidence="2" id="KW-0472">Membrane</keyword>
<gene>
    <name evidence="3" type="ORF">OXX778_LOCUS748</name>
</gene>
<proteinExistence type="predicted"/>
<dbReference type="Proteomes" id="UP000663879">
    <property type="component" value="Unassembled WGS sequence"/>
</dbReference>
<dbReference type="EMBL" id="CAJNOC010000040">
    <property type="protein sequence ID" value="CAF0709123.1"/>
    <property type="molecule type" value="Genomic_DNA"/>
</dbReference>
<keyword evidence="2" id="KW-1133">Transmembrane helix</keyword>
<keyword evidence="4" id="KW-1185">Reference proteome</keyword>
<keyword evidence="2" id="KW-0812">Transmembrane</keyword>
<organism evidence="3 4">
    <name type="scientific">Brachionus calyciflorus</name>
    <dbReference type="NCBI Taxonomy" id="104777"/>
    <lineage>
        <taxon>Eukaryota</taxon>
        <taxon>Metazoa</taxon>
        <taxon>Spiralia</taxon>
        <taxon>Gnathifera</taxon>
        <taxon>Rotifera</taxon>
        <taxon>Eurotatoria</taxon>
        <taxon>Monogononta</taxon>
        <taxon>Pseudotrocha</taxon>
        <taxon>Ploima</taxon>
        <taxon>Brachionidae</taxon>
        <taxon>Brachionus</taxon>
    </lineage>
</organism>
<reference evidence="3" key="1">
    <citation type="submission" date="2021-02" db="EMBL/GenBank/DDBJ databases">
        <authorList>
            <person name="Nowell W R."/>
        </authorList>
    </citation>
    <scope>NUCLEOTIDE SEQUENCE</scope>
    <source>
        <strain evidence="3">Ploen Becks lab</strain>
    </source>
</reference>
<accession>A0A813M3I8</accession>
<dbReference type="OrthoDB" id="10536622at2759"/>
<feature type="region of interest" description="Disordered" evidence="1">
    <location>
        <begin position="52"/>
        <end position="72"/>
    </location>
</feature>
<evidence type="ECO:0000313" key="3">
    <source>
        <dbReference type="EMBL" id="CAF0709123.1"/>
    </source>
</evidence>
<comment type="caution">
    <text evidence="3">The sequence shown here is derived from an EMBL/GenBank/DDBJ whole genome shotgun (WGS) entry which is preliminary data.</text>
</comment>
<feature type="transmembrane region" description="Helical" evidence="2">
    <location>
        <begin position="294"/>
        <end position="316"/>
    </location>
</feature>
<evidence type="ECO:0000256" key="1">
    <source>
        <dbReference type="SAM" id="MobiDB-lite"/>
    </source>
</evidence>
<evidence type="ECO:0000256" key="2">
    <source>
        <dbReference type="SAM" id="Phobius"/>
    </source>
</evidence>
<name>A0A813M3I8_9BILA</name>